<keyword evidence="1" id="KW-0472">Membrane</keyword>
<feature type="domain" description="F-box" evidence="2">
    <location>
        <begin position="25"/>
        <end position="66"/>
    </location>
</feature>
<dbReference type="AlphaFoldDB" id="A0AAU9ND39"/>
<gene>
    <name evidence="4" type="ORF">LVIROSA_LOCUS21034</name>
</gene>
<comment type="caution">
    <text evidence="4">The sequence shown here is derived from an EMBL/GenBank/DDBJ whole genome shotgun (WGS) entry which is preliminary data.</text>
</comment>
<dbReference type="InterPro" id="IPR036047">
    <property type="entry name" value="F-box-like_dom_sf"/>
</dbReference>
<sequence length="252" mass="29090">MGKTRSMNRKKKHDFAYGMDRIKNWSDLHHDVLILVMMQLGGVDFLAFSGVCKSWRSLAVSNRNKFMVSRPPMSIFVSIVANEDEYYLEDFEGRKFKISLPHFAAGMSCIGVTGGYLILINQKTYDCWLVNLIKRHGLHFPNAHFRIFCCHGFFRSTLVFSSSISEWVFVVLNISQEKIWFCIAGKPEWTEISTPFNIVNFHGFKGKIYALIHSQSHGVRLYGMELFPKLKLVLLKTENFTTPDFGSPRKTR</sequence>
<dbReference type="InterPro" id="IPR001810">
    <property type="entry name" value="F-box_dom"/>
</dbReference>
<keyword evidence="5" id="KW-1185">Reference proteome</keyword>
<dbReference type="InterPro" id="IPR005174">
    <property type="entry name" value="KIB1-4_b-propeller"/>
</dbReference>
<accession>A0AAU9ND39</accession>
<keyword evidence="1" id="KW-1133">Transmembrane helix</keyword>
<dbReference type="Pfam" id="PF03478">
    <property type="entry name" value="Beta-prop_KIB1-4"/>
    <property type="match status" value="1"/>
</dbReference>
<keyword evidence="1" id="KW-0812">Transmembrane</keyword>
<reference evidence="4 5" key="1">
    <citation type="submission" date="2022-01" db="EMBL/GenBank/DDBJ databases">
        <authorList>
            <person name="Xiong W."/>
            <person name="Schranz E."/>
        </authorList>
    </citation>
    <scope>NUCLEOTIDE SEQUENCE [LARGE SCALE GENOMIC DNA]</scope>
</reference>
<organism evidence="4 5">
    <name type="scientific">Lactuca virosa</name>
    <dbReference type="NCBI Taxonomy" id="75947"/>
    <lineage>
        <taxon>Eukaryota</taxon>
        <taxon>Viridiplantae</taxon>
        <taxon>Streptophyta</taxon>
        <taxon>Embryophyta</taxon>
        <taxon>Tracheophyta</taxon>
        <taxon>Spermatophyta</taxon>
        <taxon>Magnoliopsida</taxon>
        <taxon>eudicotyledons</taxon>
        <taxon>Gunneridae</taxon>
        <taxon>Pentapetalae</taxon>
        <taxon>asterids</taxon>
        <taxon>campanulids</taxon>
        <taxon>Asterales</taxon>
        <taxon>Asteraceae</taxon>
        <taxon>Cichorioideae</taxon>
        <taxon>Cichorieae</taxon>
        <taxon>Lactucinae</taxon>
        <taxon>Lactuca</taxon>
    </lineage>
</organism>
<evidence type="ECO:0000259" key="2">
    <source>
        <dbReference type="Pfam" id="PF00646"/>
    </source>
</evidence>
<evidence type="ECO:0008006" key="6">
    <source>
        <dbReference type="Google" id="ProtNLM"/>
    </source>
</evidence>
<dbReference type="Proteomes" id="UP001157418">
    <property type="component" value="Unassembled WGS sequence"/>
</dbReference>
<proteinExistence type="predicted"/>
<evidence type="ECO:0000256" key="1">
    <source>
        <dbReference type="SAM" id="Phobius"/>
    </source>
</evidence>
<dbReference type="PANTHER" id="PTHR45463">
    <property type="entry name" value="OS09G0392200 PROTEIN"/>
    <property type="match status" value="1"/>
</dbReference>
<evidence type="ECO:0000313" key="5">
    <source>
        <dbReference type="Proteomes" id="UP001157418"/>
    </source>
</evidence>
<dbReference type="SUPFAM" id="SSF81383">
    <property type="entry name" value="F-box domain"/>
    <property type="match status" value="1"/>
</dbReference>
<dbReference type="Gene3D" id="1.20.1280.50">
    <property type="match status" value="1"/>
</dbReference>
<dbReference type="PANTHER" id="PTHR45463:SF8">
    <property type="entry name" value="OS09G0392200 PROTEIN"/>
    <property type="match status" value="1"/>
</dbReference>
<evidence type="ECO:0000313" key="4">
    <source>
        <dbReference type="EMBL" id="CAH1434520.1"/>
    </source>
</evidence>
<dbReference type="EMBL" id="CAKMRJ010003652">
    <property type="protein sequence ID" value="CAH1434520.1"/>
    <property type="molecule type" value="Genomic_DNA"/>
</dbReference>
<protein>
    <recommendedName>
        <fullName evidence="6">F-box domain-containing protein</fullName>
    </recommendedName>
</protein>
<feature type="domain" description="KIB1-4 beta-propeller" evidence="3">
    <location>
        <begin position="94"/>
        <end position="216"/>
    </location>
</feature>
<evidence type="ECO:0000259" key="3">
    <source>
        <dbReference type="Pfam" id="PF03478"/>
    </source>
</evidence>
<dbReference type="Pfam" id="PF00646">
    <property type="entry name" value="F-box"/>
    <property type="match status" value="1"/>
</dbReference>
<feature type="transmembrane region" description="Helical" evidence="1">
    <location>
        <begin position="32"/>
        <end position="51"/>
    </location>
</feature>
<name>A0AAU9ND39_9ASTR</name>